<evidence type="ECO:0000256" key="1">
    <source>
        <dbReference type="SAM" id="Coils"/>
    </source>
</evidence>
<reference evidence="3" key="1">
    <citation type="submission" date="2020-05" db="EMBL/GenBank/DDBJ databases">
        <title>Evolutionary and genomic comparisons of hybrid uninucleate and nonhybrid Rhizoctonia fungi.</title>
        <authorList>
            <person name="Li C."/>
            <person name="Chen X."/>
        </authorList>
    </citation>
    <scope>NUCLEOTIDE SEQUENCE</scope>
    <source>
        <strain evidence="3">AG-1 IA</strain>
    </source>
</reference>
<evidence type="ECO:0000313" key="4">
    <source>
        <dbReference type="Proteomes" id="UP000650533"/>
    </source>
</evidence>
<gene>
    <name evidence="3" type="ORF">RhiXN_10227</name>
</gene>
<evidence type="ECO:0000313" key="3">
    <source>
        <dbReference type="EMBL" id="QRW23903.1"/>
    </source>
</evidence>
<organism evidence="3 4">
    <name type="scientific">Rhizoctonia solani</name>
    <dbReference type="NCBI Taxonomy" id="456999"/>
    <lineage>
        <taxon>Eukaryota</taxon>
        <taxon>Fungi</taxon>
        <taxon>Dikarya</taxon>
        <taxon>Basidiomycota</taxon>
        <taxon>Agaricomycotina</taxon>
        <taxon>Agaricomycetes</taxon>
        <taxon>Cantharellales</taxon>
        <taxon>Ceratobasidiaceae</taxon>
        <taxon>Rhizoctonia</taxon>
    </lineage>
</organism>
<dbReference type="RefSeq" id="XP_043184140.1">
    <property type="nucleotide sequence ID" value="XM_043330043.1"/>
</dbReference>
<sequence length="309" mass="33705">MNAQNAPAPPTAGRATSGSQNPQTPSANRTTNAAMTVGLVQLTSRIEEIDKRIRSHQSQIDDLQINGADLKDKEEEHTVEIDYIKSQLAQVQANLGVVLEALGIDLGAPCLLTNSGAGSAPVAADVACSQPTGAEEANHAATTVPGRYAIKSKPGQSTGSQRNKEAQPEIRLSICLDLWAAANASLARIYGEPKFSLSEHGDYPDVSKSHPNWPHHMDNGKKVPLHRFDFRESYLSDRNKETFETWVTTTYNRLRDPTFRTSGGSRLSGSDLERKVVMSACSKVYAAHKSRYKTLTKMRQGPAIPIKRK</sequence>
<feature type="coiled-coil region" evidence="1">
    <location>
        <begin position="39"/>
        <end position="73"/>
    </location>
</feature>
<proteinExistence type="predicted"/>
<protein>
    <submittedName>
        <fullName evidence="3">Uncharacterized protein</fullName>
    </submittedName>
</protein>
<feature type="region of interest" description="Disordered" evidence="2">
    <location>
        <begin position="1"/>
        <end position="33"/>
    </location>
</feature>
<evidence type="ECO:0000256" key="2">
    <source>
        <dbReference type="SAM" id="MobiDB-lite"/>
    </source>
</evidence>
<keyword evidence="1" id="KW-0175">Coiled coil</keyword>
<feature type="region of interest" description="Disordered" evidence="2">
    <location>
        <begin position="137"/>
        <end position="165"/>
    </location>
</feature>
<dbReference type="GeneID" id="67032506"/>
<dbReference type="AlphaFoldDB" id="A0A8H8P4X7"/>
<accession>A0A8H8P4X7</accession>
<dbReference type="KEGG" id="rsx:RhiXN_10227"/>
<dbReference type="Proteomes" id="UP000650533">
    <property type="component" value="Chromosome 11"/>
</dbReference>
<name>A0A8H8P4X7_9AGAM</name>
<feature type="compositionally biased region" description="Polar residues" evidence="2">
    <location>
        <begin position="14"/>
        <end position="33"/>
    </location>
</feature>
<dbReference type="EMBL" id="CP059668">
    <property type="protein sequence ID" value="QRW23903.1"/>
    <property type="molecule type" value="Genomic_DNA"/>
</dbReference>